<dbReference type="InterPro" id="IPR000182">
    <property type="entry name" value="GNAT_dom"/>
</dbReference>
<dbReference type="AlphaFoldDB" id="A0A0D7W6V4"/>
<dbReference type="Gene3D" id="3.40.630.30">
    <property type="match status" value="1"/>
</dbReference>
<dbReference type="EMBL" id="JTDV01000001">
    <property type="protein sequence ID" value="KJD34433.1"/>
    <property type="molecule type" value="Genomic_DNA"/>
</dbReference>
<protein>
    <submittedName>
        <fullName evidence="2">GNAT family acetyltransferase</fullName>
    </submittedName>
</protein>
<accession>A0A0D7W6V4</accession>
<dbReference type="CDD" id="cd04301">
    <property type="entry name" value="NAT_SF"/>
    <property type="match status" value="1"/>
</dbReference>
<dbReference type="Pfam" id="PF00583">
    <property type="entry name" value="Acetyltransf_1"/>
    <property type="match status" value="1"/>
</dbReference>
<proteinExistence type="predicted"/>
<dbReference type="InterPro" id="IPR050276">
    <property type="entry name" value="MshD_Acetyltransferase"/>
</dbReference>
<gene>
    <name evidence="2" type="ORF">PK35_01145</name>
</gene>
<dbReference type="PROSITE" id="PS51186">
    <property type="entry name" value="GNAT"/>
    <property type="match status" value="1"/>
</dbReference>
<keyword evidence="3" id="KW-1185">Reference proteome</keyword>
<reference evidence="2 3" key="1">
    <citation type="journal article" date="2015" name="Antonie Van Leeuwenhoek">
        <title>Tamlana nanhaiensis sp. nov., isolated from surface seawater collected from the South China Sea.</title>
        <authorList>
            <person name="Liu X."/>
            <person name="Lai Q."/>
            <person name="Du Y."/>
            <person name="Li G."/>
            <person name="Sun F."/>
            <person name="Shao Z."/>
        </authorList>
    </citation>
    <scope>NUCLEOTIDE SEQUENCE [LARGE SCALE GENOMIC DNA]</scope>
    <source>
        <strain evidence="2 3">FHC16</strain>
    </source>
</reference>
<name>A0A0D7W6V4_9FLAO</name>
<dbReference type="SUPFAM" id="SSF55729">
    <property type="entry name" value="Acyl-CoA N-acyltransferases (Nat)"/>
    <property type="match status" value="1"/>
</dbReference>
<evidence type="ECO:0000313" key="2">
    <source>
        <dbReference type="EMBL" id="KJD34433.1"/>
    </source>
</evidence>
<evidence type="ECO:0000313" key="3">
    <source>
        <dbReference type="Proteomes" id="UP000032361"/>
    </source>
</evidence>
<dbReference type="InterPro" id="IPR016181">
    <property type="entry name" value="Acyl_CoA_acyltransferase"/>
</dbReference>
<dbReference type="RefSeq" id="WP_044624816.1">
    <property type="nucleotide sequence ID" value="NZ_JTDV01000001.1"/>
</dbReference>
<sequence>MIRIISAENKSDYITIETLGRTIWEHHYTPIIGKAQVDYMLEKYQSVPAITEQVETGYCYYLLNFNQKTVGYIAIKPEVEALFLSKIYVLYDYRGKGIGKSAIQFIEAEAARLNLPKIRLTVNRDNSNSIKAYEKIGFKKTGELVTDIGNGFVMDDLLMAKLV</sequence>
<dbReference type="GO" id="GO:0016747">
    <property type="term" value="F:acyltransferase activity, transferring groups other than amino-acyl groups"/>
    <property type="evidence" value="ECO:0007669"/>
    <property type="project" value="InterPro"/>
</dbReference>
<dbReference type="Proteomes" id="UP000032361">
    <property type="component" value="Unassembled WGS sequence"/>
</dbReference>
<dbReference type="PANTHER" id="PTHR43617">
    <property type="entry name" value="L-AMINO ACID N-ACETYLTRANSFERASE"/>
    <property type="match status" value="1"/>
</dbReference>
<keyword evidence="2" id="KW-0808">Transferase</keyword>
<comment type="caution">
    <text evidence="2">The sequence shown here is derived from an EMBL/GenBank/DDBJ whole genome shotgun (WGS) entry which is preliminary data.</text>
</comment>
<dbReference type="OrthoDB" id="9800604at2"/>
<dbReference type="PATRIC" id="fig|1382798.3.peg.232"/>
<evidence type="ECO:0000259" key="1">
    <source>
        <dbReference type="PROSITE" id="PS51186"/>
    </source>
</evidence>
<feature type="domain" description="N-acetyltransferase" evidence="1">
    <location>
        <begin position="14"/>
        <end position="163"/>
    </location>
</feature>
<organism evidence="2 3">
    <name type="scientific">Neotamlana nanhaiensis</name>
    <dbReference type="NCBI Taxonomy" id="1382798"/>
    <lineage>
        <taxon>Bacteria</taxon>
        <taxon>Pseudomonadati</taxon>
        <taxon>Bacteroidota</taxon>
        <taxon>Flavobacteriia</taxon>
        <taxon>Flavobacteriales</taxon>
        <taxon>Flavobacteriaceae</taxon>
        <taxon>Neotamlana</taxon>
    </lineage>
</organism>
<dbReference type="STRING" id="1382798.PK35_01145"/>